<dbReference type="CDD" id="cd00028">
    <property type="entry name" value="B_lectin"/>
    <property type="match status" value="1"/>
</dbReference>
<name>A0AAV0JDR3_9ROSI</name>
<evidence type="ECO:0000256" key="7">
    <source>
        <dbReference type="PROSITE-ProRule" id="PRU00076"/>
    </source>
</evidence>
<dbReference type="Pfam" id="PF01453">
    <property type="entry name" value="B_lectin"/>
    <property type="match status" value="1"/>
</dbReference>
<comment type="caution">
    <text evidence="12">The sequence shown here is derived from an EMBL/GenBank/DDBJ whole genome shotgun (WGS) entry which is preliminary data.</text>
</comment>
<dbReference type="PANTHER" id="PTHR32444">
    <property type="entry name" value="BULB-TYPE LECTIN DOMAIN-CONTAINING PROTEIN"/>
    <property type="match status" value="1"/>
</dbReference>
<comment type="caution">
    <text evidence="7">Lacks conserved residue(s) required for the propagation of feature annotation.</text>
</comment>
<dbReference type="PANTHER" id="PTHR32444:SF63">
    <property type="entry name" value="G-TYPE LECTIN S-RECEPTOR-LIKE SERINE_THREONINE-PROTEIN KINASE RKS1"/>
    <property type="match status" value="1"/>
</dbReference>
<dbReference type="InterPro" id="IPR036426">
    <property type="entry name" value="Bulb-type_lectin_dom_sf"/>
</dbReference>
<dbReference type="GO" id="GO:0004674">
    <property type="term" value="F:protein serine/threonine kinase activity"/>
    <property type="evidence" value="ECO:0007669"/>
    <property type="project" value="UniProtKB-EC"/>
</dbReference>
<feature type="signal peptide" evidence="8">
    <location>
        <begin position="1"/>
        <end position="18"/>
    </location>
</feature>
<evidence type="ECO:0000256" key="5">
    <source>
        <dbReference type="ARBA" id="ARBA00047899"/>
    </source>
</evidence>
<accession>A0AAV0JDR3</accession>
<feature type="domain" description="EGF-like" evidence="9">
    <location>
        <begin position="301"/>
        <end position="340"/>
    </location>
</feature>
<dbReference type="AlphaFoldDB" id="A0AAV0JDR3"/>
<dbReference type="SUPFAM" id="SSF51110">
    <property type="entry name" value="alpha-D-mannose-specific plant lectins"/>
    <property type="match status" value="1"/>
</dbReference>
<evidence type="ECO:0000259" key="11">
    <source>
        <dbReference type="PROSITE" id="PS50948"/>
    </source>
</evidence>
<keyword evidence="4" id="KW-0325">Glycoprotein</keyword>
<dbReference type="SMART" id="SM00473">
    <property type="entry name" value="PAN_AP"/>
    <property type="match status" value="1"/>
</dbReference>
<sequence>MNPLLITFLLCLLPCFPAKDTINFDESVADGEVIVSGGENFSLGFFSPGVSSSNRYLGIWYTKVSVQTIVWVANRDNPINDTSGVLSFDSHGHNLVLRCCPGKNTTAMTANTTPLWSTNISASSSLVLGNKSMARLSDLGNLVVLLHQEPTKNSDENDLVWWESFDHPTDTVLPFMRFGLDRNTGMNNVVVPWKSPADPAAGDSSYYLDPNGSPELMLYRGRTKWWRGGMWNGIRWSGIPNMSYRFIFNSTYVSNEASRPSSMESSDLTIVSRIYVDSSGYLRRATWNDRRGRWNEFWYVPKEPCDYYGRCGPNGNCDPYRGAGEFECSCIPGFEPKITTDWSMNDGSGGCARKKRSETASSCGNGKEFVTLKNAKVPDTTIRGQLQVGMDLNMCRQECLGNCSCTAYTSSNLSSGIGCVMWHGDLLDTRMFANGGQDFDIITATANFSSDNKLGQGGFGSVYKVWDLWKEGRALEMMDSSSMALESHFDQVMRCIHIGLLCVQESPADRPTMLNVVFMLGNATSALSSAKKPAFILKMNSIDSNSSVTAVRPEIPSMNNMSMSDLEAR</sequence>
<evidence type="ECO:0000256" key="4">
    <source>
        <dbReference type="ARBA" id="ARBA00023180"/>
    </source>
</evidence>
<evidence type="ECO:0000256" key="2">
    <source>
        <dbReference type="ARBA" id="ARBA00022729"/>
    </source>
</evidence>
<organism evidence="12 13">
    <name type="scientific">Linum tenue</name>
    <dbReference type="NCBI Taxonomy" id="586396"/>
    <lineage>
        <taxon>Eukaryota</taxon>
        <taxon>Viridiplantae</taxon>
        <taxon>Streptophyta</taxon>
        <taxon>Embryophyta</taxon>
        <taxon>Tracheophyta</taxon>
        <taxon>Spermatophyta</taxon>
        <taxon>Magnoliopsida</taxon>
        <taxon>eudicotyledons</taxon>
        <taxon>Gunneridae</taxon>
        <taxon>Pentapetalae</taxon>
        <taxon>rosids</taxon>
        <taxon>fabids</taxon>
        <taxon>Malpighiales</taxon>
        <taxon>Linaceae</taxon>
        <taxon>Linum</taxon>
    </lineage>
</organism>
<feature type="domain" description="Bulb-type lectin" evidence="10">
    <location>
        <begin position="19"/>
        <end position="157"/>
    </location>
</feature>
<keyword evidence="3 7" id="KW-1015">Disulfide bond</keyword>
<feature type="domain" description="Apple" evidence="11">
    <location>
        <begin position="363"/>
        <end position="446"/>
    </location>
</feature>
<evidence type="ECO:0000256" key="8">
    <source>
        <dbReference type="SAM" id="SignalP"/>
    </source>
</evidence>
<gene>
    <name evidence="12" type="ORF">LITE_LOCUS13419</name>
</gene>
<evidence type="ECO:0000256" key="1">
    <source>
        <dbReference type="ARBA" id="ARBA00012513"/>
    </source>
</evidence>
<dbReference type="Proteomes" id="UP001154282">
    <property type="component" value="Unassembled WGS sequence"/>
</dbReference>
<dbReference type="InterPro" id="IPR003609">
    <property type="entry name" value="Pan_app"/>
</dbReference>
<dbReference type="Pfam" id="PF08276">
    <property type="entry name" value="PAN_2"/>
    <property type="match status" value="1"/>
</dbReference>
<dbReference type="EMBL" id="CAMGYJ010000004">
    <property type="protein sequence ID" value="CAI0406979.1"/>
    <property type="molecule type" value="Genomic_DNA"/>
</dbReference>
<dbReference type="Gene3D" id="2.90.10.10">
    <property type="entry name" value="Bulb-type lectin domain"/>
    <property type="match status" value="1"/>
</dbReference>
<dbReference type="InterPro" id="IPR000742">
    <property type="entry name" value="EGF"/>
</dbReference>
<dbReference type="PROSITE" id="PS50026">
    <property type="entry name" value="EGF_3"/>
    <property type="match status" value="1"/>
</dbReference>
<evidence type="ECO:0000313" key="13">
    <source>
        <dbReference type="Proteomes" id="UP001154282"/>
    </source>
</evidence>
<keyword evidence="2 8" id="KW-0732">Signal</keyword>
<dbReference type="Gene3D" id="3.30.200.20">
    <property type="entry name" value="Phosphorylase Kinase, domain 1"/>
    <property type="match status" value="1"/>
</dbReference>
<dbReference type="CDD" id="cd01098">
    <property type="entry name" value="PAN_AP_plant"/>
    <property type="match status" value="1"/>
</dbReference>
<evidence type="ECO:0000259" key="9">
    <source>
        <dbReference type="PROSITE" id="PS50026"/>
    </source>
</evidence>
<evidence type="ECO:0000256" key="3">
    <source>
        <dbReference type="ARBA" id="ARBA00023157"/>
    </source>
</evidence>
<dbReference type="GO" id="GO:0048544">
    <property type="term" value="P:recognition of pollen"/>
    <property type="evidence" value="ECO:0007669"/>
    <property type="project" value="InterPro"/>
</dbReference>
<keyword evidence="7" id="KW-0245">EGF-like domain</keyword>
<dbReference type="PROSITE" id="PS50927">
    <property type="entry name" value="BULB_LECTIN"/>
    <property type="match status" value="1"/>
</dbReference>
<dbReference type="InterPro" id="IPR001480">
    <property type="entry name" value="Bulb-type_lectin_dom"/>
</dbReference>
<comment type="catalytic activity">
    <reaction evidence="6">
        <text>L-seryl-[protein] + ATP = O-phospho-L-seryl-[protein] + ADP + H(+)</text>
        <dbReference type="Rhea" id="RHEA:17989"/>
        <dbReference type="Rhea" id="RHEA-COMP:9863"/>
        <dbReference type="Rhea" id="RHEA-COMP:11604"/>
        <dbReference type="ChEBI" id="CHEBI:15378"/>
        <dbReference type="ChEBI" id="CHEBI:29999"/>
        <dbReference type="ChEBI" id="CHEBI:30616"/>
        <dbReference type="ChEBI" id="CHEBI:83421"/>
        <dbReference type="ChEBI" id="CHEBI:456216"/>
        <dbReference type="EC" id="2.7.11.1"/>
    </reaction>
</comment>
<dbReference type="EC" id="2.7.11.1" evidence="1"/>
<evidence type="ECO:0000259" key="10">
    <source>
        <dbReference type="PROSITE" id="PS50927"/>
    </source>
</evidence>
<proteinExistence type="predicted"/>
<evidence type="ECO:0000256" key="6">
    <source>
        <dbReference type="ARBA" id="ARBA00048679"/>
    </source>
</evidence>
<evidence type="ECO:0000313" key="12">
    <source>
        <dbReference type="EMBL" id="CAI0406979.1"/>
    </source>
</evidence>
<dbReference type="PROSITE" id="PS50948">
    <property type="entry name" value="PAN"/>
    <property type="match status" value="1"/>
</dbReference>
<dbReference type="SMART" id="SM00108">
    <property type="entry name" value="B_lectin"/>
    <property type="match status" value="1"/>
</dbReference>
<protein>
    <recommendedName>
        <fullName evidence="1">non-specific serine/threonine protein kinase</fullName>
        <ecNumber evidence="1">2.7.11.1</ecNumber>
    </recommendedName>
</protein>
<feature type="chain" id="PRO_5043471468" description="non-specific serine/threonine protein kinase" evidence="8">
    <location>
        <begin position="19"/>
        <end position="569"/>
    </location>
</feature>
<feature type="disulfide bond" evidence="7">
    <location>
        <begin position="311"/>
        <end position="328"/>
    </location>
</feature>
<dbReference type="InterPro" id="IPR000858">
    <property type="entry name" value="S_locus_glycoprot_dom"/>
</dbReference>
<dbReference type="Pfam" id="PF00954">
    <property type="entry name" value="S_locus_glycop"/>
    <property type="match status" value="1"/>
</dbReference>
<reference evidence="12" key="1">
    <citation type="submission" date="2022-08" db="EMBL/GenBank/DDBJ databases">
        <authorList>
            <person name="Gutierrez-Valencia J."/>
        </authorList>
    </citation>
    <scope>NUCLEOTIDE SEQUENCE</scope>
</reference>
<comment type="catalytic activity">
    <reaction evidence="5">
        <text>L-threonyl-[protein] + ATP = O-phospho-L-threonyl-[protein] + ADP + H(+)</text>
        <dbReference type="Rhea" id="RHEA:46608"/>
        <dbReference type="Rhea" id="RHEA-COMP:11060"/>
        <dbReference type="Rhea" id="RHEA-COMP:11605"/>
        <dbReference type="ChEBI" id="CHEBI:15378"/>
        <dbReference type="ChEBI" id="CHEBI:30013"/>
        <dbReference type="ChEBI" id="CHEBI:30616"/>
        <dbReference type="ChEBI" id="CHEBI:61977"/>
        <dbReference type="ChEBI" id="CHEBI:456216"/>
        <dbReference type="EC" id="2.7.11.1"/>
    </reaction>
</comment>
<keyword evidence="13" id="KW-1185">Reference proteome</keyword>